<dbReference type="RefSeq" id="WP_073313804.1">
    <property type="nucleotide sequence ID" value="NZ_FQYP01000001.1"/>
</dbReference>
<dbReference type="EMBL" id="FQYP01000001">
    <property type="protein sequence ID" value="SHI44032.1"/>
    <property type="molecule type" value="Genomic_DNA"/>
</dbReference>
<proteinExistence type="predicted"/>
<dbReference type="InterPro" id="IPR016047">
    <property type="entry name" value="M23ase_b-sheet_dom"/>
</dbReference>
<name>A0A1M6B5K9_9FLAO</name>
<gene>
    <name evidence="3" type="ORF">SAMN04488508_101641</name>
</gene>
<dbReference type="Gene3D" id="2.70.70.10">
    <property type="entry name" value="Glucose Permease (Domain IIA)"/>
    <property type="match status" value="1"/>
</dbReference>
<protein>
    <submittedName>
        <fullName evidence="3">Peptidase family M23</fullName>
    </submittedName>
</protein>
<dbReference type="CDD" id="cd12797">
    <property type="entry name" value="M23_peptidase"/>
    <property type="match status" value="1"/>
</dbReference>
<dbReference type="AlphaFoldDB" id="A0A1M6B5K9"/>
<feature type="chain" id="PRO_5012883917" evidence="1">
    <location>
        <begin position="24"/>
        <end position="233"/>
    </location>
</feature>
<keyword evidence="1" id="KW-0732">Signal</keyword>
<dbReference type="Proteomes" id="UP000184432">
    <property type="component" value="Unassembled WGS sequence"/>
</dbReference>
<sequence length="233" mass="25911">MKFLKLLTYTLFVVLIVSPISCADTLIGDEGALDEDVYLNYQTLTTLELPFEEEWFAVNAGRTHGDGAHHFVSRSERYAYDLLIVQNRRSYSGDGSKNEDYFCFGKRLNAPGDGKVVAIESSVEDNEPGTVNRTQVGNYVIIDHLNGETSILAHLKKGSIIVAVGDMVTRGQEIGQAGNSGASTEPHLHYHLQQTSEPLREGLGLPAQFLNYYEDDVFVERSEPVKGQRVRKN</sequence>
<dbReference type="PANTHER" id="PTHR21666:SF285">
    <property type="entry name" value="M23 FAMILY METALLOPEPTIDASE"/>
    <property type="match status" value="1"/>
</dbReference>
<keyword evidence="4" id="KW-1185">Reference proteome</keyword>
<dbReference type="Pfam" id="PF01551">
    <property type="entry name" value="Peptidase_M23"/>
    <property type="match status" value="1"/>
</dbReference>
<dbReference type="GO" id="GO:0004222">
    <property type="term" value="F:metalloendopeptidase activity"/>
    <property type="evidence" value="ECO:0007669"/>
    <property type="project" value="TreeGrafter"/>
</dbReference>
<feature type="domain" description="M23ase beta-sheet core" evidence="2">
    <location>
        <begin position="105"/>
        <end position="199"/>
    </location>
</feature>
<accession>A0A1M6B5K9</accession>
<evidence type="ECO:0000313" key="3">
    <source>
        <dbReference type="EMBL" id="SHI44032.1"/>
    </source>
</evidence>
<dbReference type="OrthoDB" id="9809488at2"/>
<organism evidence="3 4">
    <name type="scientific">Aquimarina spongiae</name>
    <dbReference type="NCBI Taxonomy" id="570521"/>
    <lineage>
        <taxon>Bacteria</taxon>
        <taxon>Pseudomonadati</taxon>
        <taxon>Bacteroidota</taxon>
        <taxon>Flavobacteriia</taxon>
        <taxon>Flavobacteriales</taxon>
        <taxon>Flavobacteriaceae</taxon>
        <taxon>Aquimarina</taxon>
    </lineage>
</organism>
<dbReference type="InterPro" id="IPR050570">
    <property type="entry name" value="Cell_wall_metabolism_enzyme"/>
</dbReference>
<evidence type="ECO:0000259" key="2">
    <source>
        <dbReference type="Pfam" id="PF01551"/>
    </source>
</evidence>
<dbReference type="PANTHER" id="PTHR21666">
    <property type="entry name" value="PEPTIDASE-RELATED"/>
    <property type="match status" value="1"/>
</dbReference>
<dbReference type="InterPro" id="IPR011055">
    <property type="entry name" value="Dup_hybrid_motif"/>
</dbReference>
<dbReference type="SUPFAM" id="SSF51261">
    <property type="entry name" value="Duplicated hybrid motif"/>
    <property type="match status" value="1"/>
</dbReference>
<evidence type="ECO:0000256" key="1">
    <source>
        <dbReference type="SAM" id="SignalP"/>
    </source>
</evidence>
<feature type="signal peptide" evidence="1">
    <location>
        <begin position="1"/>
        <end position="23"/>
    </location>
</feature>
<evidence type="ECO:0000313" key="4">
    <source>
        <dbReference type="Proteomes" id="UP000184432"/>
    </source>
</evidence>
<dbReference type="STRING" id="570521.SAMN04488508_101641"/>
<reference evidence="4" key="1">
    <citation type="submission" date="2016-11" db="EMBL/GenBank/DDBJ databases">
        <authorList>
            <person name="Varghese N."/>
            <person name="Submissions S."/>
        </authorList>
    </citation>
    <scope>NUCLEOTIDE SEQUENCE [LARGE SCALE GENOMIC DNA]</scope>
    <source>
        <strain evidence="4">DSM 22623</strain>
    </source>
</reference>